<evidence type="ECO:0008006" key="3">
    <source>
        <dbReference type="Google" id="ProtNLM"/>
    </source>
</evidence>
<reference evidence="1" key="1">
    <citation type="submission" date="2020-07" db="EMBL/GenBank/DDBJ databases">
        <title>Koleobacter methoxysyntrophicus gen. nov., sp. nov., a novel anaerobic bacterium isolated from deep subsurface oil field and proposal of Koleobacterales ord. nov. in the phylum Firmicutes.</title>
        <authorList>
            <person name="Sakamoto S."/>
            <person name="Tamaki H."/>
        </authorList>
    </citation>
    <scope>NUCLEOTIDE SEQUENCE</scope>
    <source>
        <strain evidence="1">NRmbB1</strain>
    </source>
</reference>
<gene>
    <name evidence="1" type="ORF">H0A61_02164</name>
</gene>
<dbReference type="RefSeq" id="WP_206707121.1">
    <property type="nucleotide sequence ID" value="NZ_CP059066.1"/>
</dbReference>
<sequence>MWKVILERLYKKGLIDEVRLDNAVDKGLITQEEKDEIVKE</sequence>
<dbReference type="EMBL" id="CP059066">
    <property type="protein sequence ID" value="QSQ09783.1"/>
    <property type="molecule type" value="Genomic_DNA"/>
</dbReference>
<dbReference type="Proteomes" id="UP000662904">
    <property type="component" value="Chromosome"/>
</dbReference>
<keyword evidence="2" id="KW-1185">Reference proteome</keyword>
<accession>A0A8A0RNE0</accession>
<organism evidence="1 2">
    <name type="scientific">Koleobacter methoxysyntrophicus</name>
    <dbReference type="NCBI Taxonomy" id="2751313"/>
    <lineage>
        <taxon>Bacteria</taxon>
        <taxon>Bacillati</taxon>
        <taxon>Bacillota</taxon>
        <taxon>Clostridia</taxon>
        <taxon>Koleobacterales</taxon>
        <taxon>Koleobacteraceae</taxon>
        <taxon>Koleobacter</taxon>
    </lineage>
</organism>
<proteinExistence type="predicted"/>
<dbReference type="KEGG" id="kme:H0A61_02164"/>
<evidence type="ECO:0000313" key="2">
    <source>
        <dbReference type="Proteomes" id="UP000662904"/>
    </source>
</evidence>
<name>A0A8A0RNE0_9FIRM</name>
<evidence type="ECO:0000313" key="1">
    <source>
        <dbReference type="EMBL" id="QSQ09783.1"/>
    </source>
</evidence>
<protein>
    <recommendedName>
        <fullName evidence="3">XkdX family protein</fullName>
    </recommendedName>
</protein>
<dbReference type="AlphaFoldDB" id="A0A8A0RNE0"/>